<evidence type="ECO:0000313" key="3">
    <source>
        <dbReference type="EMBL" id="KAG7173691.1"/>
    </source>
</evidence>
<feature type="transmembrane region" description="Helical" evidence="1">
    <location>
        <begin position="301"/>
        <end position="321"/>
    </location>
</feature>
<keyword evidence="1" id="KW-1133">Transmembrane helix</keyword>
<name>A0A8J5N599_HOMAM</name>
<feature type="transmembrane region" description="Helical" evidence="1">
    <location>
        <begin position="515"/>
        <end position="538"/>
    </location>
</feature>
<feature type="transmembrane region" description="Helical" evidence="1">
    <location>
        <begin position="550"/>
        <end position="573"/>
    </location>
</feature>
<feature type="transmembrane region" description="Helical" evidence="1">
    <location>
        <begin position="448"/>
        <end position="469"/>
    </location>
</feature>
<sequence>WQYHTGRLRGRMVKMLQRSDLLVTLLVFYVCLNGGGCHQVQGWNQLAGTRWLSRQAERWWDLYVPSRVNKSSPCFEAMITMLDSVTLNQTWALKMVDSWGKAGDGGYYGPKTFLGVFDECVNTKSPNDIIHPQYCTVTLQQILLKNSLQEESPHIWLPIKQQNLGVAPFFINTNNYNGSYIIYGTCLPDACTAEELQDSLDKVYSPKNYDVVSVFCQPNAEWSAVTAGDIAFIILVSVLFFLILLAGAIDMYIEKTNNITLAKGGVRYLLPFSVYTNASKLFHVNTKPAPGTISSLHGIKVLSMTWVIYGHQQLANIPYSANLMGLWPKLNGFLSQVLFNAYPSVDTFFFIGGLLLCSSLLRQLKNTKRFNIVLFYVHRLIRLIPSIGLICGLYATVVHLFVSGPLAYNYQYWRKGCQQFWWRDILFVNNFVNDGTNEAAGDCLGQSWYLAVDTQLYLVAPLIILPLFYFRGAGKVWLYLLSLSSILIPAMIIYANDFPPTNLVMAPKGEEFMNQVYLVPWCRAGPWLVGIWLGYIMYTQGNKKVVLKQWQVAVGWTVASLTGFLVVFGMWSYNQVPPPRYYDVMTQVVYGGFQRFAWGSAVAWVVYACHNGAGGLVNDFLSHPVWQPLSRLTYTIYLVIFPMQFMLTYNTRVLFYYTHLNKIVEVVGALVIAGIISVLVSLTVESPIIGLERLLLQRPDRESPASKAPEDLLQLSGKENPAFRPEITDSSGVNGTTSLETVKTEYITKF</sequence>
<accession>A0A8J5N599</accession>
<dbReference type="PANTHER" id="PTHR11161">
    <property type="entry name" value="O-ACYLTRANSFERASE"/>
    <property type="match status" value="1"/>
</dbReference>
<feature type="transmembrane region" description="Helical" evidence="1">
    <location>
        <begin position="634"/>
        <end position="657"/>
    </location>
</feature>
<evidence type="ECO:0000313" key="4">
    <source>
        <dbReference type="Proteomes" id="UP000747542"/>
    </source>
</evidence>
<dbReference type="Proteomes" id="UP000747542">
    <property type="component" value="Unassembled WGS sequence"/>
</dbReference>
<protein>
    <submittedName>
        <fullName evidence="3">Nose resistant to fluoxetine protein 6-like 5</fullName>
    </submittedName>
</protein>
<dbReference type="GO" id="GO:0016747">
    <property type="term" value="F:acyltransferase activity, transferring groups other than amino-acyl groups"/>
    <property type="evidence" value="ECO:0007669"/>
    <property type="project" value="InterPro"/>
</dbReference>
<dbReference type="InterPro" id="IPR052728">
    <property type="entry name" value="O2_lipid_transport_reg"/>
</dbReference>
<proteinExistence type="predicted"/>
<feature type="domain" description="Nose resistant-to-fluoxetine protein N-terminal" evidence="2">
    <location>
        <begin position="71"/>
        <end position="218"/>
    </location>
</feature>
<keyword evidence="4" id="KW-1185">Reference proteome</keyword>
<reference evidence="3" key="1">
    <citation type="journal article" date="2021" name="Sci. Adv.">
        <title>The American lobster genome reveals insights on longevity, neural, and immune adaptations.</title>
        <authorList>
            <person name="Polinski J.M."/>
            <person name="Zimin A.V."/>
            <person name="Clark K.F."/>
            <person name="Kohn A.B."/>
            <person name="Sadowski N."/>
            <person name="Timp W."/>
            <person name="Ptitsyn A."/>
            <person name="Khanna P."/>
            <person name="Romanova D.Y."/>
            <person name="Williams P."/>
            <person name="Greenwood S.J."/>
            <person name="Moroz L.L."/>
            <person name="Walt D.R."/>
            <person name="Bodnar A.G."/>
        </authorList>
    </citation>
    <scope>NUCLEOTIDE SEQUENCE</scope>
    <source>
        <strain evidence="3">GMGI-L3</strain>
    </source>
</reference>
<feature type="transmembrane region" description="Helical" evidence="1">
    <location>
        <begin position="381"/>
        <end position="402"/>
    </location>
</feature>
<evidence type="ECO:0000256" key="1">
    <source>
        <dbReference type="SAM" id="Phobius"/>
    </source>
</evidence>
<dbReference type="Pfam" id="PF20146">
    <property type="entry name" value="NRF"/>
    <property type="match status" value="1"/>
</dbReference>
<dbReference type="AlphaFoldDB" id="A0A8J5N599"/>
<gene>
    <name evidence="3" type="primary">nrf-6-L5</name>
    <name evidence="3" type="ORF">Hamer_G017976</name>
</gene>
<organism evidence="3 4">
    <name type="scientific">Homarus americanus</name>
    <name type="common">American lobster</name>
    <dbReference type="NCBI Taxonomy" id="6706"/>
    <lineage>
        <taxon>Eukaryota</taxon>
        <taxon>Metazoa</taxon>
        <taxon>Ecdysozoa</taxon>
        <taxon>Arthropoda</taxon>
        <taxon>Crustacea</taxon>
        <taxon>Multicrustacea</taxon>
        <taxon>Malacostraca</taxon>
        <taxon>Eumalacostraca</taxon>
        <taxon>Eucarida</taxon>
        <taxon>Decapoda</taxon>
        <taxon>Pleocyemata</taxon>
        <taxon>Astacidea</taxon>
        <taxon>Nephropoidea</taxon>
        <taxon>Nephropidae</taxon>
        <taxon>Homarus</taxon>
    </lineage>
</organism>
<evidence type="ECO:0000259" key="2">
    <source>
        <dbReference type="SMART" id="SM00703"/>
    </source>
</evidence>
<keyword evidence="1" id="KW-0812">Transmembrane</keyword>
<dbReference type="Pfam" id="PF01757">
    <property type="entry name" value="Acyl_transf_3"/>
    <property type="match status" value="1"/>
</dbReference>
<feature type="transmembrane region" description="Helical" evidence="1">
    <location>
        <begin position="476"/>
        <end position="495"/>
    </location>
</feature>
<feature type="transmembrane region" description="Helical" evidence="1">
    <location>
        <begin position="341"/>
        <end position="361"/>
    </location>
</feature>
<dbReference type="EMBL" id="JAHLQT010009070">
    <property type="protein sequence ID" value="KAG7173691.1"/>
    <property type="molecule type" value="Genomic_DNA"/>
</dbReference>
<feature type="transmembrane region" description="Helical" evidence="1">
    <location>
        <begin position="663"/>
        <end position="684"/>
    </location>
</feature>
<dbReference type="PANTHER" id="PTHR11161:SF0">
    <property type="entry name" value="O-ACYLTRANSFERASE LIKE PROTEIN"/>
    <property type="match status" value="1"/>
</dbReference>
<dbReference type="InterPro" id="IPR002656">
    <property type="entry name" value="Acyl_transf_3_dom"/>
</dbReference>
<keyword evidence="1" id="KW-0472">Membrane</keyword>
<dbReference type="InterPro" id="IPR006621">
    <property type="entry name" value="Nose-resist-to-fluoxetine_N"/>
</dbReference>
<comment type="caution">
    <text evidence="3">The sequence shown here is derived from an EMBL/GenBank/DDBJ whole genome shotgun (WGS) entry which is preliminary data.</text>
</comment>
<dbReference type="SMART" id="SM00703">
    <property type="entry name" value="NRF"/>
    <property type="match status" value="1"/>
</dbReference>
<feature type="transmembrane region" description="Helical" evidence="1">
    <location>
        <begin position="230"/>
        <end position="253"/>
    </location>
</feature>
<feature type="non-terminal residue" evidence="3">
    <location>
        <position position="1"/>
    </location>
</feature>